<dbReference type="AlphaFoldDB" id="A0A7J7XAY6"/>
<dbReference type="Proteomes" id="UP000558488">
    <property type="component" value="Unassembled WGS sequence"/>
</dbReference>
<reference evidence="1 2" key="1">
    <citation type="journal article" date="2020" name="Nature">
        <title>Six reference-quality genomes reveal evolution of bat adaptations.</title>
        <authorList>
            <person name="Jebb D."/>
            <person name="Huang Z."/>
            <person name="Pippel M."/>
            <person name="Hughes G.M."/>
            <person name="Lavrichenko K."/>
            <person name="Devanna P."/>
            <person name="Winkler S."/>
            <person name="Jermiin L.S."/>
            <person name="Skirmuntt E.C."/>
            <person name="Katzourakis A."/>
            <person name="Burkitt-Gray L."/>
            <person name="Ray D.A."/>
            <person name="Sullivan K.A.M."/>
            <person name="Roscito J.G."/>
            <person name="Kirilenko B.M."/>
            <person name="Davalos L.M."/>
            <person name="Corthals A.P."/>
            <person name="Power M.L."/>
            <person name="Jones G."/>
            <person name="Ransome R.D."/>
            <person name="Dechmann D.K.N."/>
            <person name="Locatelli A.G."/>
            <person name="Puechmaille S.J."/>
            <person name="Fedrigo O."/>
            <person name="Jarvis E.D."/>
            <person name="Hiller M."/>
            <person name="Vernes S.C."/>
            <person name="Myers E.W."/>
            <person name="Teeling E.C."/>
        </authorList>
    </citation>
    <scope>NUCLEOTIDE SEQUENCE [LARGE SCALE GENOMIC DNA]</scope>
    <source>
        <strain evidence="1">MPipKuh1</strain>
        <tissue evidence="1">Flight muscle</tissue>
    </source>
</reference>
<comment type="caution">
    <text evidence="1">The sequence shown here is derived from an EMBL/GenBank/DDBJ whole genome shotgun (WGS) entry which is preliminary data.</text>
</comment>
<name>A0A7J7XAY6_PIPKU</name>
<gene>
    <name evidence="1" type="ORF">mPipKuh1_010576</name>
</gene>
<sequence length="168" mass="18634">MGACRGLSVMNPVITRLLRGLLRRPFGMRASIQSLPLQTILDANKSIPGGVCPSQSGCWAPESWLWLRGPPPPPPPLPERLLPLLPRGGQDGEQRASCSLRSIYADMSFLFLFKTFFIDFLQRGRERETSIDCLLNTPHWRCARNQGTLPLTGIEPGTLQSAGRRSSH</sequence>
<accession>A0A7J7XAY6</accession>
<evidence type="ECO:0000313" key="1">
    <source>
        <dbReference type="EMBL" id="KAF6346792.1"/>
    </source>
</evidence>
<keyword evidence="2" id="KW-1185">Reference proteome</keyword>
<evidence type="ECO:0000313" key="2">
    <source>
        <dbReference type="Proteomes" id="UP000558488"/>
    </source>
</evidence>
<organism evidence="1 2">
    <name type="scientific">Pipistrellus kuhlii</name>
    <name type="common">Kuhl's pipistrelle</name>
    <dbReference type="NCBI Taxonomy" id="59472"/>
    <lineage>
        <taxon>Eukaryota</taxon>
        <taxon>Metazoa</taxon>
        <taxon>Chordata</taxon>
        <taxon>Craniata</taxon>
        <taxon>Vertebrata</taxon>
        <taxon>Euteleostomi</taxon>
        <taxon>Mammalia</taxon>
        <taxon>Eutheria</taxon>
        <taxon>Laurasiatheria</taxon>
        <taxon>Chiroptera</taxon>
        <taxon>Yangochiroptera</taxon>
        <taxon>Vespertilionidae</taxon>
        <taxon>Pipistrellus</taxon>
    </lineage>
</organism>
<protein>
    <submittedName>
        <fullName evidence="1">Uncharacterized protein</fullName>
    </submittedName>
</protein>
<proteinExistence type="predicted"/>
<dbReference type="EMBL" id="JACAGB010000008">
    <property type="protein sequence ID" value="KAF6346792.1"/>
    <property type="molecule type" value="Genomic_DNA"/>
</dbReference>